<keyword evidence="13 16" id="KW-0472">Membrane</keyword>
<evidence type="ECO:0000256" key="5">
    <source>
        <dbReference type="ARBA" id="ARBA00022448"/>
    </source>
</evidence>
<comment type="similarity">
    <text evidence="2">Belongs to the complex I subunit 6 family.</text>
</comment>
<keyword evidence="5" id="KW-0813">Transport</keyword>
<dbReference type="GO" id="GO:0031966">
    <property type="term" value="C:mitochondrial membrane"/>
    <property type="evidence" value="ECO:0007669"/>
    <property type="project" value="UniProtKB-SubCell"/>
</dbReference>
<reference evidence="17" key="1">
    <citation type="submission" date="2012-06" db="EMBL/GenBank/DDBJ databases">
        <title>Mitogenomics of the Coleoptera under dense taxon sampling.</title>
        <authorList>
            <person name="Timmermans M.J.T.N."/>
            <person name="Lim J."/>
            <person name="Dodsworth S."/>
            <person name="Haran J."/>
            <person name="Ahrens D."/>
            <person name="Bocak L."/>
            <person name="London A."/>
            <person name="Culverwell L."/>
            <person name="Vogler A.P."/>
        </authorList>
    </citation>
    <scope>NUCLEOTIDE SEQUENCE</scope>
</reference>
<dbReference type="EMBL" id="JX412803">
    <property type="protein sequence ID" value="ALO77032.1"/>
    <property type="molecule type" value="Genomic_DNA"/>
</dbReference>
<keyword evidence="6" id="KW-0679">Respiratory chain</keyword>
<keyword evidence="9" id="KW-0249">Electron transport</keyword>
<dbReference type="PANTHER" id="PTHR11435:SF1">
    <property type="entry name" value="NADH-UBIQUINONE OXIDOREDUCTASE CHAIN 6"/>
    <property type="match status" value="1"/>
</dbReference>
<evidence type="ECO:0000256" key="13">
    <source>
        <dbReference type="ARBA" id="ARBA00023136"/>
    </source>
</evidence>
<evidence type="ECO:0000256" key="10">
    <source>
        <dbReference type="ARBA" id="ARBA00022989"/>
    </source>
</evidence>
<evidence type="ECO:0000256" key="8">
    <source>
        <dbReference type="ARBA" id="ARBA00022967"/>
    </source>
</evidence>
<evidence type="ECO:0000256" key="15">
    <source>
        <dbReference type="ARBA" id="ARBA00049551"/>
    </source>
</evidence>
<geneLocation type="mitochondrion" evidence="17"/>
<feature type="transmembrane region" description="Helical" evidence="16">
    <location>
        <begin position="43"/>
        <end position="64"/>
    </location>
</feature>
<evidence type="ECO:0000256" key="1">
    <source>
        <dbReference type="ARBA" id="ARBA00004225"/>
    </source>
</evidence>
<keyword evidence="11" id="KW-0520">NAD</keyword>
<evidence type="ECO:0000256" key="6">
    <source>
        <dbReference type="ARBA" id="ARBA00022660"/>
    </source>
</evidence>
<keyword evidence="7 16" id="KW-0812">Transmembrane</keyword>
<evidence type="ECO:0000313" key="17">
    <source>
        <dbReference type="EMBL" id="ALO77032.1"/>
    </source>
</evidence>
<evidence type="ECO:0000256" key="7">
    <source>
        <dbReference type="ARBA" id="ARBA00022692"/>
    </source>
</evidence>
<dbReference type="GO" id="GO:0008137">
    <property type="term" value="F:NADH dehydrogenase (ubiquinone) activity"/>
    <property type="evidence" value="ECO:0007669"/>
    <property type="project" value="UniProtKB-EC"/>
</dbReference>
<proteinExistence type="inferred from homology"/>
<dbReference type="AlphaFoldDB" id="A0A0S2MQM2"/>
<keyword evidence="8" id="KW-1278">Translocase</keyword>
<evidence type="ECO:0000256" key="12">
    <source>
        <dbReference type="ARBA" id="ARBA00023128"/>
    </source>
</evidence>
<sequence>MFSLLIMNIMMFMFLQHPLLQGLALFIFNISAALMLGMLKLNFFYAYILFLIMIGGMMILFMYMTSIASNEKFKQNYLWLLPMIIIFLVNNNYYPNQMYSYVYYFNKMIILNNYLFIITVIFLLITMISIVKICSLYSSTLRQNI</sequence>
<dbReference type="InterPro" id="IPR050269">
    <property type="entry name" value="ComplexI_Subunit6"/>
</dbReference>
<feature type="transmembrane region" description="Helical" evidence="16">
    <location>
        <begin position="114"/>
        <end position="137"/>
    </location>
</feature>
<protein>
    <recommendedName>
        <fullName evidence="4">NADH-ubiquinone oxidoreductase chain 6</fullName>
        <ecNumber evidence="3">7.1.1.2</ecNumber>
    </recommendedName>
    <alternativeName>
        <fullName evidence="14">NADH dehydrogenase subunit 6</fullName>
    </alternativeName>
</protein>
<name>A0A0S2MQM2_9CUCU</name>
<evidence type="ECO:0000256" key="16">
    <source>
        <dbReference type="SAM" id="Phobius"/>
    </source>
</evidence>
<gene>
    <name evidence="17" type="primary">nad6</name>
</gene>
<feature type="transmembrane region" description="Helical" evidence="16">
    <location>
        <begin position="76"/>
        <end position="94"/>
    </location>
</feature>
<evidence type="ECO:0000256" key="9">
    <source>
        <dbReference type="ARBA" id="ARBA00022982"/>
    </source>
</evidence>
<organism evidence="17">
    <name type="scientific">Sphindus dubius</name>
    <dbReference type="NCBI Taxonomy" id="295944"/>
    <lineage>
        <taxon>Eukaryota</taxon>
        <taxon>Metazoa</taxon>
        <taxon>Ecdysozoa</taxon>
        <taxon>Arthropoda</taxon>
        <taxon>Hexapoda</taxon>
        <taxon>Insecta</taxon>
        <taxon>Pterygota</taxon>
        <taxon>Neoptera</taxon>
        <taxon>Endopterygota</taxon>
        <taxon>Coleoptera</taxon>
        <taxon>Polyphaga</taxon>
        <taxon>Cucujiformia</taxon>
        <taxon>Sphindidae</taxon>
        <taxon>Sphindus</taxon>
    </lineage>
</organism>
<evidence type="ECO:0000256" key="2">
    <source>
        <dbReference type="ARBA" id="ARBA00005698"/>
    </source>
</evidence>
<dbReference type="EC" id="7.1.1.2" evidence="3"/>
<keyword evidence="10 16" id="KW-1133">Transmembrane helix</keyword>
<keyword evidence="12 17" id="KW-0496">Mitochondrion</keyword>
<dbReference type="PANTHER" id="PTHR11435">
    <property type="entry name" value="NADH UBIQUINONE OXIDOREDUCTASE SUBUNIT ND6"/>
    <property type="match status" value="1"/>
</dbReference>
<comment type="catalytic activity">
    <reaction evidence="15">
        <text>a ubiquinone + NADH + 5 H(+)(in) = a ubiquinol + NAD(+) + 4 H(+)(out)</text>
        <dbReference type="Rhea" id="RHEA:29091"/>
        <dbReference type="Rhea" id="RHEA-COMP:9565"/>
        <dbReference type="Rhea" id="RHEA-COMP:9566"/>
        <dbReference type="ChEBI" id="CHEBI:15378"/>
        <dbReference type="ChEBI" id="CHEBI:16389"/>
        <dbReference type="ChEBI" id="CHEBI:17976"/>
        <dbReference type="ChEBI" id="CHEBI:57540"/>
        <dbReference type="ChEBI" id="CHEBI:57945"/>
        <dbReference type="EC" id="7.1.1.2"/>
    </reaction>
</comment>
<evidence type="ECO:0000256" key="14">
    <source>
        <dbReference type="ARBA" id="ARBA00031019"/>
    </source>
</evidence>
<evidence type="ECO:0000256" key="11">
    <source>
        <dbReference type="ARBA" id="ARBA00023027"/>
    </source>
</evidence>
<evidence type="ECO:0000256" key="4">
    <source>
        <dbReference type="ARBA" id="ARBA00021095"/>
    </source>
</evidence>
<accession>A0A0S2MQM2</accession>
<comment type="subcellular location">
    <subcellularLocation>
        <location evidence="1">Mitochondrion membrane</location>
        <topology evidence="1">Multi-pass membrane protein</topology>
    </subcellularLocation>
</comment>
<evidence type="ECO:0000256" key="3">
    <source>
        <dbReference type="ARBA" id="ARBA00012944"/>
    </source>
</evidence>